<evidence type="ECO:0000259" key="2">
    <source>
        <dbReference type="PROSITE" id="PS50235"/>
    </source>
</evidence>
<feature type="compositionally biased region" description="Polar residues" evidence="1">
    <location>
        <begin position="58"/>
        <end position="81"/>
    </location>
</feature>
<name>A0A165G004_XYLHT</name>
<dbReference type="Pfam" id="PF12030">
    <property type="entry name" value="DUF3517"/>
    <property type="match status" value="1"/>
</dbReference>
<dbReference type="InterPro" id="IPR028889">
    <property type="entry name" value="USP"/>
</dbReference>
<dbReference type="PANTHER" id="PTHR24006:SF827">
    <property type="entry name" value="UBIQUITIN CARBOXYL-TERMINAL HYDROLASE 34"/>
    <property type="match status" value="1"/>
</dbReference>
<keyword evidence="4" id="KW-1185">Reference proteome</keyword>
<dbReference type="GO" id="GO:0004843">
    <property type="term" value="F:cysteine-type deubiquitinase activity"/>
    <property type="evidence" value="ECO:0007669"/>
    <property type="project" value="InterPro"/>
</dbReference>
<evidence type="ECO:0000313" key="3">
    <source>
        <dbReference type="EMBL" id="KZF21582.1"/>
    </source>
</evidence>
<gene>
    <name evidence="3" type="ORF">L228DRAFT_156079</name>
</gene>
<feature type="region of interest" description="Disordered" evidence="1">
    <location>
        <begin position="1"/>
        <end position="147"/>
    </location>
</feature>
<accession>A0A165G004</accession>
<feature type="compositionally biased region" description="Acidic residues" evidence="1">
    <location>
        <begin position="138"/>
        <end position="147"/>
    </location>
</feature>
<feature type="region of interest" description="Disordered" evidence="1">
    <location>
        <begin position="2513"/>
        <end position="2545"/>
    </location>
</feature>
<dbReference type="RefSeq" id="XP_018187137.1">
    <property type="nucleotide sequence ID" value="XM_018329335.1"/>
</dbReference>
<dbReference type="Pfam" id="PF00443">
    <property type="entry name" value="UCH"/>
    <property type="match status" value="1"/>
</dbReference>
<dbReference type="GeneID" id="28894472"/>
<dbReference type="PROSITE" id="PS00973">
    <property type="entry name" value="USP_2"/>
    <property type="match status" value="1"/>
</dbReference>
<dbReference type="STRING" id="1328760.A0A165G004"/>
<dbReference type="Proteomes" id="UP000076632">
    <property type="component" value="Unassembled WGS sequence"/>
</dbReference>
<dbReference type="InterPro" id="IPR038765">
    <property type="entry name" value="Papain-like_cys_pep_sf"/>
</dbReference>
<dbReference type="SUPFAM" id="SSF54001">
    <property type="entry name" value="Cysteine proteinases"/>
    <property type="match status" value="1"/>
</dbReference>
<dbReference type="Gene3D" id="3.90.70.10">
    <property type="entry name" value="Cysteine proteinases"/>
    <property type="match status" value="1"/>
</dbReference>
<dbReference type="PANTHER" id="PTHR24006">
    <property type="entry name" value="UBIQUITIN CARBOXYL-TERMINAL HYDROLASE"/>
    <property type="match status" value="1"/>
</dbReference>
<dbReference type="OMA" id="FSAIQCE"/>
<dbReference type="InterPro" id="IPR050164">
    <property type="entry name" value="Peptidase_C19"/>
</dbReference>
<dbReference type="GO" id="GO:0016579">
    <property type="term" value="P:protein deubiquitination"/>
    <property type="evidence" value="ECO:0007669"/>
    <property type="project" value="InterPro"/>
</dbReference>
<proteinExistence type="predicted"/>
<dbReference type="InterPro" id="IPR001394">
    <property type="entry name" value="Peptidase_C19_UCH"/>
</dbReference>
<feature type="compositionally biased region" description="Basic and acidic residues" evidence="1">
    <location>
        <begin position="31"/>
        <end position="57"/>
    </location>
</feature>
<sequence length="2545" mass="287797">MDGQDVMSLDSVEPDRMAAFARSAEAGGEQDEPRPEFEAALKRKRPRVDSGERDRSVKGQSAERNMVSSPEALQSENSLSLPQADGGRTIESPPTSSEVNIEAENTAPPTPTSNRMTINVRTPLPESSAEGTTIQNESEAENVELDIPDATTMDVEQSTAAEPNPFVEAVAASPSSARSPQIEAAELEDMDQNQSGASWAPIVNVFGSSGEPMSRRSLIQDFPNAREQRDPRDAVLITAQFLEKGNLDDGFLLVQLKDWFGSYLQHTEPRRPDFWEVYLEERDFWDEIPSLFECLLRRRIPFGDGFMRYIPQEGAVDDRQCMVDFFRMLPPLAARAIEVDIQTLLQLPEDCTDEPDLISYRYLLMLQYVTRLQDIPLWTLLYKTYSMDIASFVNDIGEAFVIPQSNGMKLLARYTHMLSQRLRYCPRLGDHIMSLLHITRNLVSLANDSLTHRRRMDDSSRRTWHPVPEKALDLFRAIDEELHSSVGKQTSSLSMEFSKDLIHCLGRILCFVIHAEPELAHQFQKLTGVLDQPRESDLPDLVSNAWKFDLLRKYISEGRMELRVLGIETMQVDLVNTFSRFRATEEGPNHPVMQYLSNLIIEHKLLDYIVGVESHPQLIARSANIIGFLVVTNRYTTKDSDTIWRTVETSQDPRVVAGILTMLKNIFNVASFPLLIYLCTKLNELPLDAFDAKMIDFGVSLFHHVREAFARDPRREVTETPPYDVCIRLIRQATAFQGDTPNDFLAVTRFATEELAQLIQVGPSEQARRDIYRECVQDIADKSAHATGSICAINVILRHRLNEGIEFLSNELNLTKLFVAEMAHTVQAMCARSIDVQTCQILLAPRLELLSQILLHAPETISNDLGDHLWDSLFAQSALHDAQRNAAWTLLCEVTGRLDQRNVFIDRCIDVYAPQLNPNLFTGGFLHFIQQGAQYKTRMTPHDEPSGDGVIEVVGAEQLWRIILTAPENTIENAASQLLVSFYLDSPAIRTATISAIERTHIAVVDRAILQLTLAAARLRSFSDASRDGDGEPMVVLNRGSEQSSEELRFGRSLMFLREILHAVRARPQYSPLLRKEPEAAVEAEPFKGNVLTISYQVFNGSAQSPINTLQAGDMETLEEFHARLTRLIGVRTVKIINGGQMLDVIDAQGKTLQELKIGSAGLLLLKVTHGNGASEDTISQDGLSALEIEALKHFDELYDLLDLEDGFAFKIFDFITTFPPHERIRRLAMDDNMTATTLFPSLQPYKVLYSVKTLEFCLSKGLDTGYVDHSFILRGVNAVSTALLSSEIMKGLHNDHLKLKILGSLVSCLSRFLKEPVPVDISATYFSDTDDLVSRIISLMNIAKAINTPRSIESIEVFCQSFETLIEASLHNEQIWASFTAHADIRHLIEEALLKDGRESMRSRTAQIILGVCSSLHHPSQTSCQKFSSFFWSLCLNILPQSLNYQDHSRQLFDVSLVVFRSFSEYSRNELDLDGYVQTWGDILLDHQHYEFVGRNTVDSVVLGFTSLLNWCVQLAKSCGKPFKTKPLMEGVFESHLFPDLSPMSDDEQIEPRVPVLDSASRKEIYQLILSLSQDRESYQRLVILVEELASQDSTYESPTWNFERSKAIRSPAGYAGLKNLSNTCYLNSLFTQLFMNVPFRQFMLNTSVADEDGAQRLLAETKKIFAYMQESWSKWIDPTGLADSIRTYDNEQIDVTIQMDVDEFYNLLFDRWEGQMLSQEDKQQFKSFFGGQLVQQVKSKECAHISEREEPFSAIQCDIKGKTSLEDSLKAYVEGEIMEGDNKYSCTSCNRHVNAVKRTCLRDVPNNLIFHLKRFDFDLVTMQRSKINDYFEFPNKIDMSPYKIEHLSDPGTPTPEDLFELTGVLVHSGTAESGHYYSYIRESTRSTNGQHTWVEFNDADVSRFDPAKIPEHCFGGLNDFLSANGFQQVRFPKAWSAYMLFYRRASSTESSLSHEAPSNLPVRVPFDLDLSNHIALENELFIRKYCLFDPAHAPFVRSLLQSLLFLNKGICSKSHELERAVIFLTLSHIDQVVSRTKDLPDFDSIMSLLFKVLGTCPDCCNMALQWIIKNPMALRNMLMRNPSAKVRQDFAELIVTTLGFLRDTDPGLYGLESNDPDSEETDWIDETGAFYGILSCLADMWAFFDLHMRAWDDYFGLLCNLASLGTPETLLLLQEGFFARCLEVLTVEYGGKAFKWNWQRMLRLLEKGKEPSYNKLIELVRVLLRRVELVEAEPAEDDPQESTGKIKYRITNSEDRSLTHLIPKTKNLAFLTKILDTNQNADGSLEILTILLRSEPQFGLLLTLYKTIMAGIAIDPASLAAPYLDAAVVFCGNTPEVTEAREIVIRTASDIDTIGSHGGEEHLQFFRRLSKVHNPRLPRDPQFFLWLVVETSPSWAPHLLLYWEETVRRGTVGLLQDLIFQFGCPPTTVDEQFNRIAMRAAKNLGTACMRLITSRYLEEQEPAEAKLISAIVQVMNDCRPYWASGDAEGHRVLERFDAVLEELLGLTVEEADEAVSEEWDNESNSANDSDVDPASLPVESTSP</sequence>
<organism evidence="3 4">
    <name type="scientific">Xylona heveae (strain CBS 132557 / TC161)</name>
    <dbReference type="NCBI Taxonomy" id="1328760"/>
    <lineage>
        <taxon>Eukaryota</taxon>
        <taxon>Fungi</taxon>
        <taxon>Dikarya</taxon>
        <taxon>Ascomycota</taxon>
        <taxon>Pezizomycotina</taxon>
        <taxon>Xylonomycetes</taxon>
        <taxon>Xylonales</taxon>
        <taxon>Xylonaceae</taxon>
        <taxon>Xylona</taxon>
    </lineage>
</organism>
<dbReference type="GO" id="GO:0005829">
    <property type="term" value="C:cytosol"/>
    <property type="evidence" value="ECO:0007669"/>
    <property type="project" value="TreeGrafter"/>
</dbReference>
<dbReference type="PROSITE" id="PS50235">
    <property type="entry name" value="USP_3"/>
    <property type="match status" value="1"/>
</dbReference>
<evidence type="ECO:0000256" key="1">
    <source>
        <dbReference type="SAM" id="MobiDB-lite"/>
    </source>
</evidence>
<dbReference type="EMBL" id="KV407460">
    <property type="protein sequence ID" value="KZF21582.1"/>
    <property type="molecule type" value="Genomic_DNA"/>
</dbReference>
<feature type="compositionally biased region" description="Acidic residues" evidence="1">
    <location>
        <begin position="2513"/>
        <end position="2523"/>
    </location>
</feature>
<dbReference type="OrthoDB" id="420187at2759"/>
<dbReference type="InterPro" id="IPR018200">
    <property type="entry name" value="USP_CS"/>
</dbReference>
<dbReference type="FunFam" id="3.90.70.10:FF:000136">
    <property type="entry name" value="Ubiquitin C-terminal hydrolase, putative"/>
    <property type="match status" value="1"/>
</dbReference>
<dbReference type="InParanoid" id="A0A165G004"/>
<keyword evidence="3" id="KW-0378">Hydrolase</keyword>
<dbReference type="GO" id="GO:0005634">
    <property type="term" value="C:nucleus"/>
    <property type="evidence" value="ECO:0007669"/>
    <property type="project" value="TreeGrafter"/>
</dbReference>
<reference evidence="3 4" key="1">
    <citation type="journal article" date="2016" name="Fungal Biol.">
        <title>The genome of Xylona heveae provides a window into fungal endophytism.</title>
        <authorList>
            <person name="Gazis R."/>
            <person name="Kuo A."/>
            <person name="Riley R."/>
            <person name="LaButti K."/>
            <person name="Lipzen A."/>
            <person name="Lin J."/>
            <person name="Amirebrahimi M."/>
            <person name="Hesse C.N."/>
            <person name="Spatafora J.W."/>
            <person name="Henrissat B."/>
            <person name="Hainaut M."/>
            <person name="Grigoriev I.V."/>
            <person name="Hibbett D.S."/>
        </authorList>
    </citation>
    <scope>NUCLEOTIDE SEQUENCE [LARGE SCALE GENOMIC DNA]</scope>
    <source>
        <strain evidence="3 4">TC161</strain>
    </source>
</reference>
<dbReference type="CDD" id="cd02659">
    <property type="entry name" value="peptidase_C19C"/>
    <property type="match status" value="1"/>
</dbReference>
<feature type="domain" description="USP" evidence="2">
    <location>
        <begin position="1617"/>
        <end position="1947"/>
    </location>
</feature>
<protein>
    <submittedName>
        <fullName evidence="3">Ubiquitin C-terminal hydrolase</fullName>
    </submittedName>
</protein>
<dbReference type="InterPro" id="IPR021905">
    <property type="entry name" value="DUF3517"/>
</dbReference>
<evidence type="ECO:0000313" key="4">
    <source>
        <dbReference type="Proteomes" id="UP000076632"/>
    </source>
</evidence>